<organism evidence="6 7">
    <name type="scientific">Achlya hypogyna</name>
    <name type="common">Oomycete</name>
    <name type="synonym">Protoachlya hypogyna</name>
    <dbReference type="NCBI Taxonomy" id="1202772"/>
    <lineage>
        <taxon>Eukaryota</taxon>
        <taxon>Sar</taxon>
        <taxon>Stramenopiles</taxon>
        <taxon>Oomycota</taxon>
        <taxon>Saprolegniomycetes</taxon>
        <taxon>Saprolegniales</taxon>
        <taxon>Achlyaceae</taxon>
        <taxon>Achlya</taxon>
    </lineage>
</organism>
<dbReference type="Gene3D" id="3.40.50.1820">
    <property type="entry name" value="alpha/beta hydrolase"/>
    <property type="match status" value="1"/>
</dbReference>
<reference evidence="6 7" key="1">
    <citation type="journal article" date="2014" name="Genome Biol. Evol.">
        <title>The secreted proteins of Achlya hypogyna and Thraustotheca clavata identify the ancestral oomycete secretome and reveal gene acquisitions by horizontal gene transfer.</title>
        <authorList>
            <person name="Misner I."/>
            <person name="Blouin N."/>
            <person name="Leonard G."/>
            <person name="Richards T.A."/>
            <person name="Lane C.E."/>
        </authorList>
    </citation>
    <scope>NUCLEOTIDE SEQUENCE [LARGE SCALE GENOMIC DNA]</scope>
    <source>
        <strain evidence="6 7">ATCC 48635</strain>
    </source>
</reference>
<evidence type="ECO:0000256" key="1">
    <source>
        <dbReference type="ARBA" id="ARBA00010884"/>
    </source>
</evidence>
<dbReference type="OrthoDB" id="247542at2759"/>
<dbReference type="GO" id="GO:0008233">
    <property type="term" value="F:peptidase activity"/>
    <property type="evidence" value="ECO:0007669"/>
    <property type="project" value="UniProtKB-KW"/>
</dbReference>
<evidence type="ECO:0000256" key="2">
    <source>
        <dbReference type="ARBA" id="ARBA00022487"/>
    </source>
</evidence>
<dbReference type="PANTHER" id="PTHR10794:SF84">
    <property type="entry name" value="ESTERASE_LIPASE_THIOESTERASE FAMILY PROTEIN"/>
    <property type="match status" value="1"/>
</dbReference>
<keyword evidence="3" id="KW-0378">Hydrolase</keyword>
<protein>
    <submittedName>
        <fullName evidence="6">Serine protease family S33</fullName>
    </submittedName>
</protein>
<dbReference type="InterPro" id="IPR000952">
    <property type="entry name" value="AB_hydrolase_4_CS"/>
</dbReference>
<comment type="similarity">
    <text evidence="1">Belongs to the AB hydrolase superfamily. AB hydrolase 4 family.</text>
</comment>
<dbReference type="InterPro" id="IPR012020">
    <property type="entry name" value="ABHD4"/>
</dbReference>
<dbReference type="PANTHER" id="PTHR10794">
    <property type="entry name" value="ABHYDROLASE DOMAIN-CONTAINING PROTEIN"/>
    <property type="match status" value="1"/>
</dbReference>
<keyword evidence="6" id="KW-0645">Protease</keyword>
<dbReference type="InterPro" id="IPR050960">
    <property type="entry name" value="AB_hydrolase_4_sf"/>
</dbReference>
<feature type="active site" description="Charge relay system" evidence="4">
    <location>
        <position position="375"/>
    </location>
</feature>
<evidence type="ECO:0000256" key="4">
    <source>
        <dbReference type="PIRSR" id="PIRSR005211-1"/>
    </source>
</evidence>
<dbReference type="STRING" id="1202772.A0A1V9ZB37"/>
<dbReference type="InterPro" id="IPR000073">
    <property type="entry name" value="AB_hydrolase_1"/>
</dbReference>
<name>A0A1V9ZB37_ACHHY</name>
<dbReference type="GO" id="GO:0006508">
    <property type="term" value="P:proteolysis"/>
    <property type="evidence" value="ECO:0007669"/>
    <property type="project" value="UniProtKB-KW"/>
</dbReference>
<dbReference type="GO" id="GO:0034338">
    <property type="term" value="F:short-chain carboxylesterase activity"/>
    <property type="evidence" value="ECO:0007669"/>
    <property type="project" value="TreeGrafter"/>
</dbReference>
<feature type="active site" description="Charge relay system" evidence="4">
    <location>
        <position position="214"/>
    </location>
</feature>
<dbReference type="Proteomes" id="UP000243579">
    <property type="component" value="Unassembled WGS sequence"/>
</dbReference>
<gene>
    <name evidence="6" type="ORF">ACHHYP_00362</name>
</gene>
<keyword evidence="2" id="KW-0719">Serine esterase</keyword>
<keyword evidence="7" id="KW-1185">Reference proteome</keyword>
<comment type="caution">
    <text evidence="6">The sequence shown here is derived from an EMBL/GenBank/DDBJ whole genome shotgun (WGS) entry which is preliminary data.</text>
</comment>
<evidence type="ECO:0000313" key="6">
    <source>
        <dbReference type="EMBL" id="OQR95141.1"/>
    </source>
</evidence>
<accession>A0A1V9ZB37</accession>
<dbReference type="Pfam" id="PF00561">
    <property type="entry name" value="Abhydrolase_1"/>
    <property type="match status" value="1"/>
</dbReference>
<proteinExistence type="inferred from homology"/>
<dbReference type="AlphaFoldDB" id="A0A1V9ZB37"/>
<evidence type="ECO:0000313" key="7">
    <source>
        <dbReference type="Proteomes" id="UP000243579"/>
    </source>
</evidence>
<dbReference type="InterPro" id="IPR029058">
    <property type="entry name" value="AB_hydrolase_fold"/>
</dbReference>
<dbReference type="SUPFAM" id="SSF53474">
    <property type="entry name" value="alpha/beta-Hydrolases"/>
    <property type="match status" value="1"/>
</dbReference>
<evidence type="ECO:0000259" key="5">
    <source>
        <dbReference type="Pfam" id="PF00561"/>
    </source>
</evidence>
<dbReference type="PIRSF" id="PIRSF005211">
    <property type="entry name" value="Ab_hydro_YheT"/>
    <property type="match status" value="1"/>
</dbReference>
<evidence type="ECO:0000256" key="3">
    <source>
        <dbReference type="ARBA" id="ARBA00022801"/>
    </source>
</evidence>
<feature type="domain" description="AB hydrolase-1" evidence="5">
    <location>
        <begin position="133"/>
        <end position="381"/>
    </location>
</feature>
<feature type="active site" description="Charge relay system" evidence="4">
    <location>
        <position position="346"/>
    </location>
</feature>
<dbReference type="PROSITE" id="PS01133">
    <property type="entry name" value="UPF0017"/>
    <property type="match status" value="1"/>
</dbReference>
<sequence>MLEWPTLWPCDRLRKKVALLSYVLKYLHYRCYADPPKLYKQDDPVTAQLLAKCSLLRSLFVLIRQLTRCCVVQAYHPTWYLFNGHLQTLMVAVGCAQPEVEYSREILHLSDGGIVSLDWALRPDGARFAHDHPTVLLLHGLTGGSSELYIRVTAAKLMASGWRVVVMNARGCADTPVVTAKLFCAAYTQDLREAVRYLRETQVPTAALVAGGFSLGSNILLKYVGEEGAGCLLSGAVSVGNPYDLLASNRNLMHSRLHNLLYREALTSNLLRLFFEKSNAHEHFKSHPVVDLDRLRAAASVWEFDDRLTRHVFGYATVSDYYRDASCSQYLKGVRIPTLCLTAADDPISIHTAIPDDDCAANRHILLAVTEKGGHLGFFTGGDVCEFPDMWASNVFVQFCNAVDELVVGAPPAPEAHSVYRRLFRVGTKEDVEAKPTPEEVATTDQPSMSPLPWAAAVLVCLFARAAYERRDVLRGKRRWWY</sequence>
<dbReference type="EMBL" id="JNBR01000334">
    <property type="protein sequence ID" value="OQR95141.1"/>
    <property type="molecule type" value="Genomic_DNA"/>
</dbReference>
<dbReference type="GO" id="GO:0047372">
    <property type="term" value="F:monoacylglycerol lipase activity"/>
    <property type="evidence" value="ECO:0007669"/>
    <property type="project" value="TreeGrafter"/>
</dbReference>